<reference evidence="2 5" key="2">
    <citation type="submission" date="2019-07" db="EMBL/GenBank/DDBJ databases">
        <title>Whole genome shotgun sequence of Alkalibacterium putridalgicola NBRC 103243.</title>
        <authorList>
            <person name="Hosoyama A."/>
            <person name="Uohara A."/>
            <person name="Ohji S."/>
            <person name="Ichikawa N."/>
        </authorList>
    </citation>
    <scope>NUCLEOTIDE SEQUENCE [LARGE SCALE GENOMIC DNA]</scope>
    <source>
        <strain evidence="2 5">NBRC 103243</strain>
    </source>
</reference>
<dbReference type="AlphaFoldDB" id="A0A1H7S9J3"/>
<evidence type="ECO:0000313" key="5">
    <source>
        <dbReference type="Proteomes" id="UP000321425"/>
    </source>
</evidence>
<gene>
    <name evidence="2" type="ORF">APU01nite_11450</name>
    <name evidence="3" type="ORF">SAMN04488100_10756</name>
</gene>
<dbReference type="EMBL" id="BJUX01000010">
    <property type="protein sequence ID" value="GEK89106.1"/>
    <property type="molecule type" value="Genomic_DNA"/>
</dbReference>
<feature type="transmembrane region" description="Helical" evidence="1">
    <location>
        <begin position="112"/>
        <end position="130"/>
    </location>
</feature>
<keyword evidence="5" id="KW-1185">Reference proteome</keyword>
<keyword evidence="1" id="KW-1133">Transmembrane helix</keyword>
<dbReference type="RefSeq" id="WP_091487315.1">
    <property type="nucleotide sequence ID" value="NZ_BJUX01000010.1"/>
</dbReference>
<reference evidence="3 4" key="1">
    <citation type="submission" date="2016-10" db="EMBL/GenBank/DDBJ databases">
        <authorList>
            <person name="de Groot N.N."/>
        </authorList>
    </citation>
    <scope>NUCLEOTIDE SEQUENCE [LARGE SCALE GENOMIC DNA]</scope>
    <source>
        <strain evidence="3 4">DSM 19182</strain>
    </source>
</reference>
<organism evidence="3 4">
    <name type="scientific">Alkalibacterium putridalgicola</name>
    <dbReference type="NCBI Taxonomy" id="426703"/>
    <lineage>
        <taxon>Bacteria</taxon>
        <taxon>Bacillati</taxon>
        <taxon>Bacillota</taxon>
        <taxon>Bacilli</taxon>
        <taxon>Lactobacillales</taxon>
        <taxon>Carnobacteriaceae</taxon>
        <taxon>Alkalibacterium</taxon>
    </lineage>
</organism>
<dbReference type="EMBL" id="FOBL01000007">
    <property type="protein sequence ID" value="SEL68949.1"/>
    <property type="molecule type" value="Genomic_DNA"/>
</dbReference>
<sequence length="187" mass="22483">MKTNFLDQFYTIDPDTGNYIIDIALKDYDEVFNTWDSSVYNIRDLDSSLKSFLDEFSYEIDSKNKIKLVFNMQDEKKDKEMEKTIINGVRNHFNYRYFLTTKHTNRKRNKSFVYIAVSVLFTILTTYLQISEESRLLQELLLLNLTVGSWVFLWEAFSILFMQSSDLTQRRKHYKRIVTAPIEFRYH</sequence>
<dbReference type="Proteomes" id="UP000321425">
    <property type="component" value="Unassembled WGS sequence"/>
</dbReference>
<name>A0A1H7S9J3_9LACT</name>
<feature type="transmembrane region" description="Helical" evidence="1">
    <location>
        <begin position="142"/>
        <end position="162"/>
    </location>
</feature>
<keyword evidence="1" id="KW-0472">Membrane</keyword>
<proteinExistence type="predicted"/>
<dbReference type="Proteomes" id="UP000198548">
    <property type="component" value="Unassembled WGS sequence"/>
</dbReference>
<keyword evidence="1" id="KW-0812">Transmembrane</keyword>
<evidence type="ECO:0000313" key="2">
    <source>
        <dbReference type="EMBL" id="GEK89106.1"/>
    </source>
</evidence>
<protein>
    <recommendedName>
        <fullName evidence="6">SMODS and SLOG-associating 2TM effector domain-containing protein</fullName>
    </recommendedName>
</protein>
<evidence type="ECO:0008006" key="6">
    <source>
        <dbReference type="Google" id="ProtNLM"/>
    </source>
</evidence>
<evidence type="ECO:0000313" key="4">
    <source>
        <dbReference type="Proteomes" id="UP000198548"/>
    </source>
</evidence>
<accession>A0A1H7S9J3</accession>
<evidence type="ECO:0000256" key="1">
    <source>
        <dbReference type="SAM" id="Phobius"/>
    </source>
</evidence>
<dbReference type="OrthoDB" id="573194at2"/>
<evidence type="ECO:0000313" key="3">
    <source>
        <dbReference type="EMBL" id="SEL68949.1"/>
    </source>
</evidence>